<protein>
    <submittedName>
        <fullName evidence="1">Uncharacterized protein</fullName>
    </submittedName>
</protein>
<sequence>MQAIGDYAWGAAAWAIMYGCLRRRIINVLAYALMVFAIEHIQPLRDELIGQVELPMELPLMLSWPPILRKVLNGNTTLKRGRYIAIMDNLVEAEASLYIF</sequence>
<proteinExistence type="predicted"/>
<evidence type="ECO:0000313" key="2">
    <source>
        <dbReference type="Proteomes" id="UP001457282"/>
    </source>
</evidence>
<reference evidence="1 2" key="1">
    <citation type="journal article" date="2023" name="G3 (Bethesda)">
        <title>A chromosome-length genome assembly and annotation of blackberry (Rubus argutus, cv. 'Hillquist').</title>
        <authorList>
            <person name="Bruna T."/>
            <person name="Aryal R."/>
            <person name="Dudchenko O."/>
            <person name="Sargent D.J."/>
            <person name="Mead D."/>
            <person name="Buti M."/>
            <person name="Cavallini A."/>
            <person name="Hytonen T."/>
            <person name="Andres J."/>
            <person name="Pham M."/>
            <person name="Weisz D."/>
            <person name="Mascagni F."/>
            <person name="Usai G."/>
            <person name="Natali L."/>
            <person name="Bassil N."/>
            <person name="Fernandez G.E."/>
            <person name="Lomsadze A."/>
            <person name="Armour M."/>
            <person name="Olukolu B."/>
            <person name="Poorten T."/>
            <person name="Britton C."/>
            <person name="Davik J."/>
            <person name="Ashrafi H."/>
            <person name="Aiden E.L."/>
            <person name="Borodovsky M."/>
            <person name="Worthington M."/>
        </authorList>
    </citation>
    <scope>NUCLEOTIDE SEQUENCE [LARGE SCALE GENOMIC DNA]</scope>
    <source>
        <strain evidence="1">PI 553951</strain>
    </source>
</reference>
<keyword evidence="2" id="KW-1185">Reference proteome</keyword>
<accession>A0AAW1WZ30</accession>
<dbReference type="EMBL" id="JBEDUW010000005">
    <property type="protein sequence ID" value="KAK9928605.1"/>
    <property type="molecule type" value="Genomic_DNA"/>
</dbReference>
<evidence type="ECO:0000313" key="1">
    <source>
        <dbReference type="EMBL" id="KAK9928605.1"/>
    </source>
</evidence>
<comment type="caution">
    <text evidence="1">The sequence shown here is derived from an EMBL/GenBank/DDBJ whole genome shotgun (WGS) entry which is preliminary data.</text>
</comment>
<organism evidence="1 2">
    <name type="scientific">Rubus argutus</name>
    <name type="common">Southern blackberry</name>
    <dbReference type="NCBI Taxonomy" id="59490"/>
    <lineage>
        <taxon>Eukaryota</taxon>
        <taxon>Viridiplantae</taxon>
        <taxon>Streptophyta</taxon>
        <taxon>Embryophyta</taxon>
        <taxon>Tracheophyta</taxon>
        <taxon>Spermatophyta</taxon>
        <taxon>Magnoliopsida</taxon>
        <taxon>eudicotyledons</taxon>
        <taxon>Gunneridae</taxon>
        <taxon>Pentapetalae</taxon>
        <taxon>rosids</taxon>
        <taxon>fabids</taxon>
        <taxon>Rosales</taxon>
        <taxon>Rosaceae</taxon>
        <taxon>Rosoideae</taxon>
        <taxon>Rosoideae incertae sedis</taxon>
        <taxon>Rubus</taxon>
    </lineage>
</organism>
<name>A0AAW1WZ30_RUBAR</name>
<dbReference type="Proteomes" id="UP001457282">
    <property type="component" value="Unassembled WGS sequence"/>
</dbReference>
<gene>
    <name evidence="1" type="ORF">M0R45_025731</name>
</gene>
<dbReference type="AlphaFoldDB" id="A0AAW1WZ30"/>